<reference evidence="2 3" key="1">
    <citation type="submission" date="2019-10" db="EMBL/GenBank/DDBJ databases">
        <title>New species of Slilvanegrellaceae.</title>
        <authorList>
            <person name="Pitt A."/>
            <person name="Hahn M.W."/>
        </authorList>
    </citation>
    <scope>NUCLEOTIDE SEQUENCE [LARGE SCALE GENOMIC DNA]</scope>
    <source>
        <strain evidence="2 3">SP-Ram-0.45-NSY-1</strain>
    </source>
</reference>
<evidence type="ECO:0000313" key="3">
    <source>
        <dbReference type="Proteomes" id="UP000437748"/>
    </source>
</evidence>
<accession>A0A6N6VUN2</accession>
<dbReference type="Gene3D" id="3.40.190.10">
    <property type="entry name" value="Periplasmic binding protein-like II"/>
    <property type="match status" value="1"/>
</dbReference>
<gene>
    <name evidence="2" type="ORF">GCL60_07130</name>
</gene>
<organism evidence="2 3">
    <name type="scientific">Silvanigrella paludirubra</name>
    <dbReference type="NCBI Taxonomy" id="2499159"/>
    <lineage>
        <taxon>Bacteria</taxon>
        <taxon>Pseudomonadati</taxon>
        <taxon>Bdellovibrionota</taxon>
        <taxon>Oligoflexia</taxon>
        <taxon>Silvanigrellales</taxon>
        <taxon>Silvanigrellaceae</taxon>
        <taxon>Silvanigrella</taxon>
    </lineage>
</organism>
<dbReference type="AlphaFoldDB" id="A0A6N6VUN2"/>
<name>A0A6N6VUN2_9BACT</name>
<feature type="domain" description="Solute-binding protein family 3/N-terminal" evidence="1">
    <location>
        <begin position="27"/>
        <end position="104"/>
    </location>
</feature>
<dbReference type="InterPro" id="IPR001638">
    <property type="entry name" value="Solute-binding_3/MltF_N"/>
</dbReference>
<dbReference type="SUPFAM" id="SSF53850">
    <property type="entry name" value="Periplasmic binding protein-like II"/>
    <property type="match status" value="1"/>
</dbReference>
<dbReference type="Proteomes" id="UP000437748">
    <property type="component" value="Unassembled WGS sequence"/>
</dbReference>
<dbReference type="Pfam" id="PF00497">
    <property type="entry name" value="SBP_bac_3"/>
    <property type="match status" value="1"/>
</dbReference>
<comment type="caution">
    <text evidence="2">The sequence shown here is derived from an EMBL/GenBank/DDBJ whole genome shotgun (WGS) entry which is preliminary data.</text>
</comment>
<dbReference type="RefSeq" id="WP_153419769.1">
    <property type="nucleotide sequence ID" value="NZ_WFLM01000002.1"/>
</dbReference>
<dbReference type="EMBL" id="WFLM01000002">
    <property type="protein sequence ID" value="KAB8040030.1"/>
    <property type="molecule type" value="Genomic_DNA"/>
</dbReference>
<keyword evidence="3" id="KW-1185">Reference proteome</keyword>
<protein>
    <submittedName>
        <fullName evidence="2">Transporter substrate-binding domain-containing protein</fullName>
    </submittedName>
</protein>
<dbReference type="OrthoDB" id="6397858at2"/>
<sequence length="263" mass="30423">MKSIFLICILIFLNIKVYAENIALNVCSDENEQFPFIIINKGVISGIEFDILKTAIKNLRGRLNINLKFEIMPWSRCIQMVQKGEMDAAMNASYNDERALFLDYPPNSGPLEVKSCSSEYKIACSGYIVITLKTNKFEYDGKPLELPRPVRVSRGYSVVPELQKIFHDEDLEISKSDLINVKKLIRDKEGSLVAYIAFKSELNRNKDILKKIKIHSKSYVMKSYYIPFSKKSVFTNEQKLIFWNEIKKTTTNKKIMDKINSNY</sequence>
<evidence type="ECO:0000259" key="1">
    <source>
        <dbReference type="Pfam" id="PF00497"/>
    </source>
</evidence>
<proteinExistence type="predicted"/>
<evidence type="ECO:0000313" key="2">
    <source>
        <dbReference type="EMBL" id="KAB8040030.1"/>
    </source>
</evidence>